<evidence type="ECO:0000256" key="1">
    <source>
        <dbReference type="SAM" id="MobiDB-lite"/>
    </source>
</evidence>
<sequence>MLSNIALASSGNRQGVSRLGDVSHPNRSLLDHEQSLEASMAALDGREVNNVFDSGEGNEMMIVSQQLSLSLGNKSYQIMENWIIPWMIMDSCRWLEQVAKSVGKQISLGTDVESPYNHWMQALSRKCRVVHMRRKATVDAKSGIGKETKQGSRFEVLGNLEEHNVVNSESLNARLKDVVISGGPFTTARGKSVKEVGEGGDNFKVTSMVMANEVELHGNKNNPSEQDGRNLLIASKDIVISYATNLNAPNHRAVRVIKNGLENEDRELNKRSFIGPICNSGSKGAHRAKTNIRHVYKKGTQVVKKDVRKRLDKLLLEDWPSLSPNEDSMTDKLNVIGDDAYGHNKSDVGTMVQENIGVGQTGESGSDQV</sequence>
<feature type="compositionally biased region" description="Polar residues" evidence="1">
    <location>
        <begin position="1"/>
        <end position="15"/>
    </location>
</feature>
<organism evidence="2 3">
    <name type="scientific">Hibiscus sabdariffa</name>
    <name type="common">roselle</name>
    <dbReference type="NCBI Taxonomy" id="183260"/>
    <lineage>
        <taxon>Eukaryota</taxon>
        <taxon>Viridiplantae</taxon>
        <taxon>Streptophyta</taxon>
        <taxon>Embryophyta</taxon>
        <taxon>Tracheophyta</taxon>
        <taxon>Spermatophyta</taxon>
        <taxon>Magnoliopsida</taxon>
        <taxon>eudicotyledons</taxon>
        <taxon>Gunneridae</taxon>
        <taxon>Pentapetalae</taxon>
        <taxon>rosids</taxon>
        <taxon>malvids</taxon>
        <taxon>Malvales</taxon>
        <taxon>Malvaceae</taxon>
        <taxon>Malvoideae</taxon>
        <taxon>Hibiscus</taxon>
    </lineage>
</organism>
<comment type="caution">
    <text evidence="2">The sequence shown here is derived from an EMBL/GenBank/DDBJ whole genome shotgun (WGS) entry which is preliminary data.</text>
</comment>
<accession>A0ABR2SS58</accession>
<protein>
    <submittedName>
        <fullName evidence="2">Uncharacterized protein</fullName>
    </submittedName>
</protein>
<proteinExistence type="predicted"/>
<name>A0ABR2SS58_9ROSI</name>
<reference evidence="2 3" key="1">
    <citation type="journal article" date="2024" name="G3 (Bethesda)">
        <title>Genome assembly of Hibiscus sabdariffa L. provides insights into metabolisms of medicinal natural products.</title>
        <authorList>
            <person name="Kim T."/>
        </authorList>
    </citation>
    <scope>NUCLEOTIDE SEQUENCE [LARGE SCALE GENOMIC DNA]</scope>
    <source>
        <strain evidence="2">TK-2024</strain>
        <tissue evidence="2">Old leaves</tissue>
    </source>
</reference>
<feature type="region of interest" description="Disordered" evidence="1">
    <location>
        <begin position="1"/>
        <end position="24"/>
    </location>
</feature>
<gene>
    <name evidence="2" type="ORF">V6N11_067779</name>
</gene>
<dbReference type="EMBL" id="JBBPBN010000012">
    <property type="protein sequence ID" value="KAK9027962.1"/>
    <property type="molecule type" value="Genomic_DNA"/>
</dbReference>
<evidence type="ECO:0000313" key="3">
    <source>
        <dbReference type="Proteomes" id="UP001396334"/>
    </source>
</evidence>
<evidence type="ECO:0000313" key="2">
    <source>
        <dbReference type="EMBL" id="KAK9027962.1"/>
    </source>
</evidence>
<dbReference type="Proteomes" id="UP001396334">
    <property type="component" value="Unassembled WGS sequence"/>
</dbReference>
<keyword evidence="3" id="KW-1185">Reference proteome</keyword>